<reference evidence="5 6" key="1">
    <citation type="journal article" date="2009" name="Science">
        <title>Green evolution and dynamic adaptations revealed by genomes of the marine picoeukaryotes Micromonas.</title>
        <authorList>
            <person name="Worden A.Z."/>
            <person name="Lee J.H."/>
            <person name="Mock T."/>
            <person name="Rouze P."/>
            <person name="Simmons M.P."/>
            <person name="Aerts A.L."/>
            <person name="Allen A.E."/>
            <person name="Cuvelier M.L."/>
            <person name="Derelle E."/>
            <person name="Everett M.V."/>
            <person name="Foulon E."/>
            <person name="Grimwood J."/>
            <person name="Gundlach H."/>
            <person name="Henrissat B."/>
            <person name="Napoli C."/>
            <person name="McDonald S.M."/>
            <person name="Parker M.S."/>
            <person name="Rombauts S."/>
            <person name="Salamov A."/>
            <person name="Von Dassow P."/>
            <person name="Badger J.H."/>
            <person name="Coutinho P.M."/>
            <person name="Demir E."/>
            <person name="Dubchak I."/>
            <person name="Gentemann C."/>
            <person name="Eikrem W."/>
            <person name="Gready J.E."/>
            <person name="John U."/>
            <person name="Lanier W."/>
            <person name="Lindquist E.A."/>
            <person name="Lucas S."/>
            <person name="Mayer K.F."/>
            <person name="Moreau H."/>
            <person name="Not F."/>
            <person name="Otillar R."/>
            <person name="Panaud O."/>
            <person name="Pangilinan J."/>
            <person name="Paulsen I."/>
            <person name="Piegu B."/>
            <person name="Poliakov A."/>
            <person name="Robbens S."/>
            <person name="Schmutz J."/>
            <person name="Toulza E."/>
            <person name="Wyss T."/>
            <person name="Zelensky A."/>
            <person name="Zhou K."/>
            <person name="Armbrust E.V."/>
            <person name="Bhattacharya D."/>
            <person name="Goodenough U.W."/>
            <person name="Van de Peer Y."/>
            <person name="Grigoriev I.V."/>
        </authorList>
    </citation>
    <scope>NUCLEOTIDE SEQUENCE [LARGE SCALE GENOMIC DNA]</scope>
    <source>
        <strain evidence="5 6">CCMP1545</strain>
    </source>
</reference>
<gene>
    <name evidence="5" type="ORF">MICPUCDRAFT_55784</name>
</gene>
<organism evidence="6">
    <name type="scientific">Micromonas pusilla (strain CCMP1545)</name>
    <name type="common">Picoplanktonic green alga</name>
    <dbReference type="NCBI Taxonomy" id="564608"/>
    <lineage>
        <taxon>Eukaryota</taxon>
        <taxon>Viridiplantae</taxon>
        <taxon>Chlorophyta</taxon>
        <taxon>Mamiellophyceae</taxon>
        <taxon>Mamiellales</taxon>
        <taxon>Mamiellaceae</taxon>
        <taxon>Micromonas</taxon>
    </lineage>
</organism>
<dbReference type="Proteomes" id="UP000001876">
    <property type="component" value="Unassembled WGS sequence"/>
</dbReference>
<evidence type="ECO:0000259" key="2">
    <source>
        <dbReference type="Pfam" id="PF02421"/>
    </source>
</evidence>
<dbReference type="PANTHER" id="PTHR45759">
    <property type="entry name" value="NUCLEOLAR GTP-BINDING PROTEIN 1"/>
    <property type="match status" value="1"/>
</dbReference>
<dbReference type="Pfam" id="PF17835">
    <property type="entry name" value="NOG1_N"/>
    <property type="match status" value="1"/>
</dbReference>
<keyword evidence="1" id="KW-0342">GTP-binding</keyword>
<evidence type="ECO:0000259" key="3">
    <source>
        <dbReference type="Pfam" id="PF06858"/>
    </source>
</evidence>
<dbReference type="Pfam" id="PF06858">
    <property type="entry name" value="NOG1"/>
    <property type="match status" value="1"/>
</dbReference>
<dbReference type="Pfam" id="PF02421">
    <property type="entry name" value="FeoB_N"/>
    <property type="match status" value="1"/>
</dbReference>
<dbReference type="InterPro" id="IPR010674">
    <property type="entry name" value="NOG1_Rossman_fold_dom"/>
</dbReference>
<sequence>MTSVLTSGRHQRYFSPTRSPLFVKTLRSVPNNNLSSPIFTAAAYSWPKSSSSEKFEEARSLVQDRFCYFAPKTFYGELLSRSVWGSQLASPSSKFSRHFQSDMYGKSCSKFSFSASRHPIVRDCTQSSKKEFVEKVSIEFANENAAGVPGTGMLMRVPRVSPSDDILCSSLKRAARVTPTKGLKVPLLKERNRSSKQLDALTTLLCKPLSDYIAGFPRSERLHPFERDLLELTFQHGQYQSTLRQINLLRKGLLRIGKQEAARAAKAGSPKEAIDIRLTGFSELQRHFKRGSHVIDELNEIAKIIRRLPVAELQTPMVALVGAPNVGKSSLVRVLSSGTPEVSNYPFTTRGIKMGHLFIENDRVLVTDTPGLLWRPIEKLTIATLEHLPTCIIFITDLSGLCGTSVADQLSIRAELYERFGLHRPWVDVLSKSTLVPVLGGRVSSYSDYSWSDKNDIEAVNTSYYLIGEGALVASAEEGFGVEELRQLITDRLISNRKSL</sequence>
<evidence type="ECO:0000313" key="6">
    <source>
        <dbReference type="Proteomes" id="UP000001876"/>
    </source>
</evidence>
<evidence type="ECO:0000313" key="5">
    <source>
        <dbReference type="EMBL" id="EEH59574.1"/>
    </source>
</evidence>
<evidence type="ECO:0000259" key="4">
    <source>
        <dbReference type="Pfam" id="PF17835"/>
    </source>
</evidence>
<dbReference type="EMBL" id="GG663736">
    <property type="protein sequence ID" value="EEH59574.1"/>
    <property type="molecule type" value="Genomic_DNA"/>
</dbReference>
<dbReference type="InterPro" id="IPR006073">
    <property type="entry name" value="GTP-bd"/>
</dbReference>
<dbReference type="KEGG" id="mpp:MICPUCDRAFT_55784"/>
<dbReference type="GO" id="GO:0005525">
    <property type="term" value="F:GTP binding"/>
    <property type="evidence" value="ECO:0007669"/>
    <property type="project" value="UniProtKB-KW"/>
</dbReference>
<dbReference type="Gene3D" id="3.40.50.300">
    <property type="entry name" value="P-loop containing nucleotide triphosphate hydrolases"/>
    <property type="match status" value="1"/>
</dbReference>
<feature type="domain" description="FeoB-type G" evidence="2">
    <location>
        <begin position="318"/>
        <end position="372"/>
    </location>
</feature>
<feature type="domain" description="NOG1 N-terminal helical" evidence="4">
    <location>
        <begin position="157"/>
        <end position="310"/>
    </location>
</feature>
<keyword evidence="6" id="KW-1185">Reference proteome</keyword>
<dbReference type="InterPro" id="IPR030389">
    <property type="entry name" value="G_FEOB_dom"/>
</dbReference>
<accession>C1MLP0</accession>
<dbReference type="GeneID" id="9682053"/>
<dbReference type="AlphaFoldDB" id="C1MLP0"/>
<proteinExistence type="predicted"/>
<dbReference type="Gene3D" id="1.20.120.1190">
    <property type="match status" value="1"/>
</dbReference>
<dbReference type="InterPro" id="IPR041623">
    <property type="entry name" value="NOG1_N"/>
</dbReference>
<evidence type="ECO:0000256" key="1">
    <source>
        <dbReference type="ARBA" id="ARBA00023134"/>
    </source>
</evidence>
<feature type="domain" description="Nucleolar GTP-binding protein 1 Rossman-fold" evidence="3">
    <location>
        <begin position="376"/>
        <end position="433"/>
    </location>
</feature>
<dbReference type="STRING" id="564608.C1MLP0"/>
<dbReference type="OrthoDB" id="415015at2759"/>
<dbReference type="InterPro" id="IPR027417">
    <property type="entry name" value="P-loop_NTPase"/>
</dbReference>
<protein>
    <submittedName>
        <fullName evidence="5">Predicted protein</fullName>
    </submittedName>
</protein>
<keyword evidence="1" id="KW-0547">Nucleotide-binding</keyword>
<name>C1MLP0_MICPC</name>
<dbReference type="eggNOG" id="KOG1490">
    <property type="taxonomic scope" value="Eukaryota"/>
</dbReference>
<dbReference type="PRINTS" id="PR00326">
    <property type="entry name" value="GTP1OBG"/>
</dbReference>
<dbReference type="SUPFAM" id="SSF52540">
    <property type="entry name" value="P-loop containing nucleoside triphosphate hydrolases"/>
    <property type="match status" value="1"/>
</dbReference>
<dbReference type="RefSeq" id="XP_003056198.1">
    <property type="nucleotide sequence ID" value="XM_003056152.1"/>
</dbReference>